<comment type="subunit">
    <text evidence="2">Monomer.</text>
</comment>
<dbReference type="InterPro" id="IPR008183">
    <property type="entry name" value="Aldose_1/G6P_1-epimerase"/>
</dbReference>
<dbReference type="OrthoDB" id="9795355at2"/>
<organism evidence="4 5">
    <name type="scientific">Fibrella aestuarina BUZ 2</name>
    <dbReference type="NCBI Taxonomy" id="1166018"/>
    <lineage>
        <taxon>Bacteria</taxon>
        <taxon>Pseudomonadati</taxon>
        <taxon>Bacteroidota</taxon>
        <taxon>Cytophagia</taxon>
        <taxon>Cytophagales</taxon>
        <taxon>Spirosomataceae</taxon>
        <taxon>Fibrella</taxon>
    </lineage>
</organism>
<dbReference type="InterPro" id="IPR037481">
    <property type="entry name" value="LacX"/>
</dbReference>
<evidence type="ECO:0000313" key="5">
    <source>
        <dbReference type="Proteomes" id="UP000011058"/>
    </source>
</evidence>
<protein>
    <submittedName>
        <fullName evidence="4">Protein lacX, plasmid</fullName>
    </submittedName>
</protein>
<dbReference type="Gene3D" id="2.70.98.10">
    <property type="match status" value="1"/>
</dbReference>
<accession>I0K338</accession>
<keyword evidence="5" id="KW-1185">Reference proteome</keyword>
<proteinExistence type="predicted"/>
<reference evidence="4 5" key="1">
    <citation type="journal article" date="2012" name="J. Bacteriol.">
        <title>Genome Sequence of Fibrella aestuarina BUZ 2T, a Filamentous Marine Bacterium.</title>
        <authorList>
            <person name="Filippini M."/>
            <person name="Qi W."/>
            <person name="Blom J."/>
            <person name="Goesmann A."/>
            <person name="Smits T.H."/>
            <person name="Bagheri H.C."/>
        </authorList>
    </citation>
    <scope>NUCLEOTIDE SEQUENCE [LARGE SCALE GENOMIC DNA]</scope>
    <source>
        <strain evidence="5">BUZ 2T</strain>
    </source>
</reference>
<dbReference type="HOGENOM" id="CLU_057834_1_0_10"/>
<evidence type="ECO:0000256" key="1">
    <source>
        <dbReference type="ARBA" id="ARBA00001913"/>
    </source>
</evidence>
<dbReference type="GO" id="GO:0005975">
    <property type="term" value="P:carbohydrate metabolic process"/>
    <property type="evidence" value="ECO:0007669"/>
    <property type="project" value="InterPro"/>
</dbReference>
<evidence type="ECO:0000256" key="3">
    <source>
        <dbReference type="ARBA" id="ARBA00022837"/>
    </source>
</evidence>
<dbReference type="STRING" id="1166018.FAES_0530"/>
<keyword evidence="3" id="KW-0106">Calcium</keyword>
<dbReference type="RefSeq" id="WP_015329641.1">
    <property type="nucleotide sequence ID" value="NC_020054.1"/>
</dbReference>
<sequence length="291" mass="33008">MPYTLQNQYLRVGIREQGAELTSLFDLTTQTEHLWQADPNVWPWHAPNLFPVVGGQTNDQLLIDGQTYPMKRHGFARTSVFTCTEASDTHAVFELRSSEATKQQFPYEFVFEISYTLDDRELEVKYRVKNPTSTNLFMSLGAHPAFNVPFAPDETYSDYYIEFADDEVLETSTLASSGLLSGDKQPVALDKRHLNLTPDLFDNDALVLLTLKSRSVTLRSHKNPHHIRLDFALFPYLGIWAKPGAPFVCIEPWLGVADTETKPRPIEGKQGIQRVTPRSAFVAHYTISVNE</sequence>
<dbReference type="KEGG" id="fae:FAES_0530"/>
<dbReference type="InterPro" id="IPR014718">
    <property type="entry name" value="GH-type_carb-bd"/>
</dbReference>
<dbReference type="SUPFAM" id="SSF74650">
    <property type="entry name" value="Galactose mutarotase-like"/>
    <property type="match status" value="1"/>
</dbReference>
<evidence type="ECO:0000256" key="2">
    <source>
        <dbReference type="ARBA" id="ARBA00011245"/>
    </source>
</evidence>
<dbReference type="Pfam" id="PF01263">
    <property type="entry name" value="Aldose_epim"/>
    <property type="match status" value="1"/>
</dbReference>
<dbReference type="eggNOG" id="COG2017">
    <property type="taxonomic scope" value="Bacteria"/>
</dbReference>
<evidence type="ECO:0000313" key="4">
    <source>
        <dbReference type="EMBL" id="CCG98541.1"/>
    </source>
</evidence>
<dbReference type="Proteomes" id="UP000011058">
    <property type="component" value="Chromosome"/>
</dbReference>
<dbReference type="AlphaFoldDB" id="I0K338"/>
<dbReference type="CDD" id="cd09024">
    <property type="entry name" value="Aldose_epim_lacX"/>
    <property type="match status" value="1"/>
</dbReference>
<dbReference type="InterPro" id="IPR011013">
    <property type="entry name" value="Gal_mutarotase_sf_dom"/>
</dbReference>
<dbReference type="GO" id="GO:0030246">
    <property type="term" value="F:carbohydrate binding"/>
    <property type="evidence" value="ECO:0007669"/>
    <property type="project" value="InterPro"/>
</dbReference>
<name>I0K338_9BACT</name>
<dbReference type="GO" id="GO:0016853">
    <property type="term" value="F:isomerase activity"/>
    <property type="evidence" value="ECO:0007669"/>
    <property type="project" value="InterPro"/>
</dbReference>
<comment type="cofactor">
    <cofactor evidence="1">
        <name>Ca(2+)</name>
        <dbReference type="ChEBI" id="CHEBI:29108"/>
    </cofactor>
</comment>
<dbReference type="EMBL" id="HE796683">
    <property type="protein sequence ID" value="CCG98541.1"/>
    <property type="molecule type" value="Genomic_DNA"/>
</dbReference>
<gene>
    <name evidence="4" type="primary">lacX</name>
    <name evidence="4" type="ORF">FAES_0530</name>
</gene>